<protein>
    <recommendedName>
        <fullName evidence="1">DUF2249 domain-containing protein</fullName>
    </recommendedName>
</protein>
<keyword evidence="3" id="KW-1185">Reference proteome</keyword>
<organism evidence="2 3">
    <name type="scientific">Haloferax massiliensis</name>
    <dbReference type="NCBI Taxonomy" id="1476858"/>
    <lineage>
        <taxon>Archaea</taxon>
        <taxon>Methanobacteriati</taxon>
        <taxon>Methanobacteriota</taxon>
        <taxon>Stenosarchaea group</taxon>
        <taxon>Halobacteria</taxon>
        <taxon>Halobacteriales</taxon>
        <taxon>Haloferacaceae</taxon>
        <taxon>Haloferax</taxon>
    </lineage>
</organism>
<feature type="domain" description="DUF2249" evidence="1">
    <location>
        <begin position="6"/>
        <end position="75"/>
    </location>
</feature>
<dbReference type="Pfam" id="PF10006">
    <property type="entry name" value="DUF2249"/>
    <property type="match status" value="1"/>
</dbReference>
<dbReference type="RefSeq" id="WP_042663631.1">
    <property type="nucleotide sequence ID" value="NZ_CABLRR010000001.1"/>
</dbReference>
<dbReference type="Proteomes" id="UP000198902">
    <property type="component" value="Unassembled WGS sequence"/>
</dbReference>
<evidence type="ECO:0000313" key="2">
    <source>
        <dbReference type="EMBL" id="CQR48640.1"/>
    </source>
</evidence>
<proteinExistence type="predicted"/>
<evidence type="ECO:0000313" key="3">
    <source>
        <dbReference type="Proteomes" id="UP000198902"/>
    </source>
</evidence>
<accession>A0A0D6JLY8</accession>
<dbReference type="AlphaFoldDB" id="A0A0D6JLY8"/>
<evidence type="ECO:0000259" key="1">
    <source>
        <dbReference type="Pfam" id="PF10006"/>
    </source>
</evidence>
<dbReference type="OrthoDB" id="198577at2157"/>
<dbReference type="InterPro" id="IPR018720">
    <property type="entry name" value="DUF2249"/>
</dbReference>
<dbReference type="EMBL" id="CSTE01000001">
    <property type="protein sequence ID" value="CQR48640.1"/>
    <property type="molecule type" value="Genomic_DNA"/>
</dbReference>
<gene>
    <name evidence="2" type="ORF">BN996_00087</name>
</gene>
<name>A0A0D6JLY8_9EURY</name>
<reference evidence="3" key="1">
    <citation type="submission" date="2015-03" db="EMBL/GenBank/DDBJ databases">
        <authorList>
            <person name="Urmite Genomes"/>
        </authorList>
    </citation>
    <scope>NUCLEOTIDE SEQUENCE [LARGE SCALE GENOMIC DNA]</scope>
    <source>
        <strain evidence="3">Arc-Hr</strain>
    </source>
</reference>
<sequence length="77" mass="8629">MADTILDVRDLPPAERHPKIHAAFDDLDAGESLTILNDHDPKPLFYEMQAEVDAFDADNYAVEKQGPNEFAATFPKQ</sequence>